<evidence type="ECO:0000313" key="2">
    <source>
        <dbReference type="Proteomes" id="UP000593576"/>
    </source>
</evidence>
<gene>
    <name evidence="1" type="ORF">Goshw_027837</name>
</gene>
<accession>A0A7J9N478</accession>
<protein>
    <recommendedName>
        <fullName evidence="3">RNase H type-1 domain-containing protein</fullName>
    </recommendedName>
</protein>
<feature type="non-terminal residue" evidence="1">
    <location>
        <position position="71"/>
    </location>
</feature>
<organism evidence="1 2">
    <name type="scientific">Gossypium schwendimanii</name>
    <name type="common">Cotton</name>
    <dbReference type="NCBI Taxonomy" id="34291"/>
    <lineage>
        <taxon>Eukaryota</taxon>
        <taxon>Viridiplantae</taxon>
        <taxon>Streptophyta</taxon>
        <taxon>Embryophyta</taxon>
        <taxon>Tracheophyta</taxon>
        <taxon>Spermatophyta</taxon>
        <taxon>Magnoliopsida</taxon>
        <taxon>eudicotyledons</taxon>
        <taxon>Gunneridae</taxon>
        <taxon>Pentapetalae</taxon>
        <taxon>rosids</taxon>
        <taxon>malvids</taxon>
        <taxon>Malvales</taxon>
        <taxon>Malvaceae</taxon>
        <taxon>Malvoideae</taxon>
        <taxon>Gossypium</taxon>
    </lineage>
</organism>
<dbReference type="AlphaFoldDB" id="A0A7J9N478"/>
<proteinExistence type="predicted"/>
<evidence type="ECO:0000313" key="1">
    <source>
        <dbReference type="EMBL" id="MBA0878028.1"/>
    </source>
</evidence>
<comment type="caution">
    <text evidence="1">The sequence shown here is derived from an EMBL/GenBank/DDBJ whole genome shotgun (WGS) entry which is preliminary data.</text>
</comment>
<name>A0A7J9N478_GOSSC</name>
<dbReference type="EMBL" id="JABFAF010270301">
    <property type="protein sequence ID" value="MBA0878028.1"/>
    <property type="molecule type" value="Genomic_DNA"/>
</dbReference>
<reference evidence="1 2" key="1">
    <citation type="journal article" date="2019" name="Genome Biol. Evol.">
        <title>Insights into the evolution of the New World diploid cottons (Gossypium, subgenus Houzingenia) based on genome sequencing.</title>
        <authorList>
            <person name="Grover C.E."/>
            <person name="Arick M.A. 2nd"/>
            <person name="Thrash A."/>
            <person name="Conover J.L."/>
            <person name="Sanders W.S."/>
            <person name="Peterson D.G."/>
            <person name="Frelichowski J.E."/>
            <person name="Scheffler J.A."/>
            <person name="Scheffler B.E."/>
            <person name="Wendel J.F."/>
        </authorList>
    </citation>
    <scope>NUCLEOTIDE SEQUENCE [LARGE SCALE GENOMIC DNA]</scope>
    <source>
        <strain evidence="1">1</strain>
        <tissue evidence="1">Leaf</tissue>
    </source>
</reference>
<keyword evidence="2" id="KW-1185">Reference proteome</keyword>
<dbReference type="Proteomes" id="UP000593576">
    <property type="component" value="Unassembled WGS sequence"/>
</dbReference>
<sequence length="71" mass="8157">MGYNSLLGECSVFDIELWGIFDGLTLIRDNQFAKVMIQIDYLEAIKIIQATSFNDSNSTLIRRIHHRLANI</sequence>
<evidence type="ECO:0008006" key="3">
    <source>
        <dbReference type="Google" id="ProtNLM"/>
    </source>
</evidence>
<dbReference type="OrthoDB" id="995593at2759"/>